<accession>A0A0F7ICI6</accession>
<geneLocation type="plasmid" evidence="2">
    <name>pVAPN1571</name>
</geneLocation>
<protein>
    <submittedName>
        <fullName evidence="1 2">Pyrophosphohydrolase domain, Rel/Spo-like family</fullName>
    </submittedName>
</protein>
<proteinExistence type="predicted"/>
<reference evidence="2" key="1">
    <citation type="journal article" date="2015" name="Infect. Immun.">
        <title>An Invertron-Like Linear Plasmid Mediates Intracellular Survival and Virulence in Bovine Isolates of Rhodococcus equi.</title>
        <authorList>
            <person name="Valero-Rello A."/>
            <person name="Hapeshi A."/>
            <person name="Anastasi E."/>
            <person name="Alvarez S."/>
            <person name="Scortti M."/>
            <person name="Meijer W.G."/>
            <person name="MacArthur I."/>
            <person name="Vazquez-Boland J.A."/>
        </authorList>
    </citation>
    <scope>NUCLEOTIDE SEQUENCE</scope>
    <source>
        <strain evidence="2">PAM1571</strain>
        <strain evidence="1">PAM2012</strain>
        <plasmid evidence="2">pVAPN1571</plasmid>
        <plasmid evidence="1">pVAPN2012</plasmid>
    </source>
</reference>
<gene>
    <name evidence="1" type="ORF">pVAPN2012_1350</name>
    <name evidence="2" type="ORF">pVAPN_1350</name>
</gene>
<dbReference type="SUPFAM" id="SSF109604">
    <property type="entry name" value="HD-domain/PDEase-like"/>
    <property type="match status" value="1"/>
</dbReference>
<evidence type="ECO:0000313" key="2">
    <source>
        <dbReference type="EMBL" id="AKG90584.1"/>
    </source>
</evidence>
<evidence type="ECO:0000313" key="1">
    <source>
        <dbReference type="EMBL" id="AKF16086.1"/>
    </source>
</evidence>
<dbReference type="PANTHER" id="PTHR46246">
    <property type="entry name" value="GUANOSINE-3',5'-BIS(DIPHOSPHATE) 3'-PYROPHOSPHOHYDROLASE MESH1"/>
    <property type="match status" value="1"/>
</dbReference>
<geneLocation type="plasmid" evidence="1">
    <name>pVAPN2012</name>
</geneLocation>
<keyword evidence="2" id="KW-0378">Hydrolase</keyword>
<dbReference type="AlphaFoldDB" id="A0A0F7ICI6"/>
<name>A0A0F7ICI6_RHOHA</name>
<keyword evidence="2" id="KW-0614">Plasmid</keyword>
<dbReference type="RefSeq" id="WP_172685913.1">
    <property type="nucleotide sequence ID" value="NZ_AP024182.1"/>
</dbReference>
<dbReference type="PANTHER" id="PTHR46246:SF1">
    <property type="entry name" value="GUANOSINE-3',5'-BIS(DIPHOSPHATE) 3'-PYROPHOSPHOHYDROLASE MESH1"/>
    <property type="match status" value="1"/>
</dbReference>
<dbReference type="InterPro" id="IPR052194">
    <property type="entry name" value="MESH1"/>
</dbReference>
<dbReference type="EMBL" id="KP851975">
    <property type="protein sequence ID" value="AKF16086.1"/>
    <property type="molecule type" value="Genomic_DNA"/>
</dbReference>
<sequence>MGRSIAELAEQIASAAHDGQVDKAGRPYIAHPARVAARVAGDERAVAAAWLHDVVEDTSVTLAELEEAFPPEVTVAVDALTRRRGEEPADYYARVRQVPLALTVKLADLDDNSDPQRLAQLDAPTRDRLTTKYARARAELTAGV</sequence>
<dbReference type="Pfam" id="PF13328">
    <property type="entry name" value="HD_4"/>
    <property type="match status" value="1"/>
</dbReference>
<dbReference type="EMBL" id="KF439868">
    <property type="protein sequence ID" value="AKG90584.1"/>
    <property type="molecule type" value="Genomic_DNA"/>
</dbReference>
<dbReference type="GO" id="GO:0008893">
    <property type="term" value="F:guanosine-3',5'-bis(diphosphate) 3'-diphosphatase activity"/>
    <property type="evidence" value="ECO:0007669"/>
    <property type="project" value="TreeGrafter"/>
</dbReference>
<organism evidence="2">
    <name type="scientific">Rhodococcus hoagii</name>
    <name type="common">Corynebacterium equii</name>
    <dbReference type="NCBI Taxonomy" id="43767"/>
    <lineage>
        <taxon>Bacteria</taxon>
        <taxon>Bacillati</taxon>
        <taxon>Actinomycetota</taxon>
        <taxon>Actinomycetes</taxon>
        <taxon>Mycobacteriales</taxon>
        <taxon>Nocardiaceae</taxon>
        <taxon>Prescottella</taxon>
    </lineage>
</organism>
<dbReference type="Gene3D" id="1.10.3210.10">
    <property type="entry name" value="Hypothetical protein af1432"/>
    <property type="match status" value="1"/>
</dbReference>